<keyword evidence="3" id="KW-1185">Reference proteome</keyword>
<keyword evidence="1" id="KW-0732">Signal</keyword>
<evidence type="ECO:0000313" key="3">
    <source>
        <dbReference type="Proteomes" id="UP000055024"/>
    </source>
</evidence>
<feature type="signal peptide" evidence="1">
    <location>
        <begin position="1"/>
        <end position="18"/>
    </location>
</feature>
<gene>
    <name evidence="2" type="ORF">T11_16909</name>
</gene>
<feature type="chain" id="PRO_5006879299" evidence="1">
    <location>
        <begin position="19"/>
        <end position="58"/>
    </location>
</feature>
<dbReference type="EMBL" id="JYDP01000053">
    <property type="protein sequence ID" value="KRZ11077.1"/>
    <property type="molecule type" value="Genomic_DNA"/>
</dbReference>
<reference evidence="2 3" key="1">
    <citation type="submission" date="2015-01" db="EMBL/GenBank/DDBJ databases">
        <title>Evolution of Trichinella species and genotypes.</title>
        <authorList>
            <person name="Korhonen P.K."/>
            <person name="Edoardo P."/>
            <person name="Giuseppe L.R."/>
            <person name="Gasser R.B."/>
        </authorList>
    </citation>
    <scope>NUCLEOTIDE SEQUENCE [LARGE SCALE GENOMIC DNA]</scope>
    <source>
        <strain evidence="2">ISS1029</strain>
    </source>
</reference>
<proteinExistence type="predicted"/>
<comment type="caution">
    <text evidence="2">The sequence shown here is derived from an EMBL/GenBank/DDBJ whole genome shotgun (WGS) entry which is preliminary data.</text>
</comment>
<dbReference type="AlphaFoldDB" id="A0A0V1HMZ4"/>
<sequence length="58" mass="6366">MAQTLLALLLIAPNKAETLIFVLNESNYRLVTIRAYMGLIHEMIAIGAKCSVCAFLVV</sequence>
<evidence type="ECO:0000313" key="2">
    <source>
        <dbReference type="EMBL" id="KRZ11077.1"/>
    </source>
</evidence>
<name>A0A0V1HMZ4_9BILA</name>
<accession>A0A0V1HMZ4</accession>
<dbReference type="Proteomes" id="UP000055024">
    <property type="component" value="Unassembled WGS sequence"/>
</dbReference>
<organism evidence="2 3">
    <name type="scientific">Trichinella zimbabwensis</name>
    <dbReference type="NCBI Taxonomy" id="268475"/>
    <lineage>
        <taxon>Eukaryota</taxon>
        <taxon>Metazoa</taxon>
        <taxon>Ecdysozoa</taxon>
        <taxon>Nematoda</taxon>
        <taxon>Enoplea</taxon>
        <taxon>Dorylaimia</taxon>
        <taxon>Trichinellida</taxon>
        <taxon>Trichinellidae</taxon>
        <taxon>Trichinella</taxon>
    </lineage>
</organism>
<evidence type="ECO:0000256" key="1">
    <source>
        <dbReference type="SAM" id="SignalP"/>
    </source>
</evidence>
<protein>
    <submittedName>
        <fullName evidence="2">Uncharacterized protein</fullName>
    </submittedName>
</protein>